<protein>
    <submittedName>
        <fullName evidence="2">Phosphotransferase enzyme family protein</fullName>
    </submittedName>
</protein>
<dbReference type="Pfam" id="PF01636">
    <property type="entry name" value="APH"/>
    <property type="match status" value="1"/>
</dbReference>
<dbReference type="InterPro" id="IPR051678">
    <property type="entry name" value="AGP_Transferase"/>
</dbReference>
<dbReference type="Gene3D" id="3.90.1200.10">
    <property type="match status" value="1"/>
</dbReference>
<dbReference type="InterPro" id="IPR002575">
    <property type="entry name" value="Aminoglycoside_PTrfase"/>
</dbReference>
<dbReference type="Proteomes" id="UP001149163">
    <property type="component" value="Unassembled WGS sequence"/>
</dbReference>
<accession>A0A9W9HNQ9</accession>
<comment type="caution">
    <text evidence="2">The sequence shown here is derived from an EMBL/GenBank/DDBJ whole genome shotgun (WGS) entry which is preliminary data.</text>
</comment>
<dbReference type="GeneID" id="81430525"/>
<dbReference type="OrthoDB" id="4177236at2759"/>
<evidence type="ECO:0000313" key="2">
    <source>
        <dbReference type="EMBL" id="KAJ5152747.1"/>
    </source>
</evidence>
<keyword evidence="3" id="KW-1185">Reference proteome</keyword>
<dbReference type="CDD" id="cd05120">
    <property type="entry name" value="APH_ChoK_like"/>
    <property type="match status" value="1"/>
</dbReference>
<evidence type="ECO:0000313" key="3">
    <source>
        <dbReference type="Proteomes" id="UP001149163"/>
    </source>
</evidence>
<dbReference type="InterPro" id="IPR011009">
    <property type="entry name" value="Kinase-like_dom_sf"/>
</dbReference>
<dbReference type="EMBL" id="JAPQKN010000007">
    <property type="protein sequence ID" value="KAJ5152747.1"/>
    <property type="molecule type" value="Genomic_DNA"/>
</dbReference>
<sequence length="269" mass="31324">MKTAFEIPFYAADLPCPLPTSAEIENAPGVSLEYGGRRIVGVGQHFVVKFGLGVNLIEGENMLFVRENTNVPVPRVYALYSHPKTRKNYIVMERIIGQSLLSAWPYFDELRHLPSQSYFGSFGYRPLLDEIFWTQEPDPQVNGPFHSEEDLNEAMIRKYTYNGGTPYRAEYLRKCLPLVFKGHEAAFTHGDLQRKNIMIREKSNRSREEANLVIIDWEKSGWYPRYWEYCLAICALRWDDDWALWIDSILTPFVSEAAWLQTLRLELWS</sequence>
<proteinExistence type="predicted"/>
<gene>
    <name evidence="2" type="ORF">N7482_009225</name>
</gene>
<dbReference type="RefSeq" id="XP_056539055.1">
    <property type="nucleotide sequence ID" value="XM_056691349.1"/>
</dbReference>
<dbReference type="PANTHER" id="PTHR21310:SF48">
    <property type="entry name" value="AMINOGLYCOSIDE PHOSPHOTRANSFERASE DOMAIN-CONTAINING PROTEIN"/>
    <property type="match status" value="1"/>
</dbReference>
<organism evidence="2 3">
    <name type="scientific">Penicillium canariense</name>
    <dbReference type="NCBI Taxonomy" id="189055"/>
    <lineage>
        <taxon>Eukaryota</taxon>
        <taxon>Fungi</taxon>
        <taxon>Dikarya</taxon>
        <taxon>Ascomycota</taxon>
        <taxon>Pezizomycotina</taxon>
        <taxon>Eurotiomycetes</taxon>
        <taxon>Eurotiomycetidae</taxon>
        <taxon>Eurotiales</taxon>
        <taxon>Aspergillaceae</taxon>
        <taxon>Penicillium</taxon>
    </lineage>
</organism>
<feature type="domain" description="Aminoglycoside phosphotransferase" evidence="1">
    <location>
        <begin position="170"/>
        <end position="243"/>
    </location>
</feature>
<dbReference type="AlphaFoldDB" id="A0A9W9HNQ9"/>
<dbReference type="SUPFAM" id="SSF56112">
    <property type="entry name" value="Protein kinase-like (PK-like)"/>
    <property type="match status" value="1"/>
</dbReference>
<dbReference type="PANTHER" id="PTHR21310">
    <property type="entry name" value="AMINOGLYCOSIDE PHOSPHOTRANSFERASE-RELATED-RELATED"/>
    <property type="match status" value="1"/>
</dbReference>
<reference evidence="2" key="2">
    <citation type="journal article" date="2023" name="IMA Fungus">
        <title>Comparative genomic study of the Penicillium genus elucidates a diverse pangenome and 15 lateral gene transfer events.</title>
        <authorList>
            <person name="Petersen C."/>
            <person name="Sorensen T."/>
            <person name="Nielsen M.R."/>
            <person name="Sondergaard T.E."/>
            <person name="Sorensen J.L."/>
            <person name="Fitzpatrick D.A."/>
            <person name="Frisvad J.C."/>
            <person name="Nielsen K.L."/>
        </authorList>
    </citation>
    <scope>NUCLEOTIDE SEQUENCE</scope>
    <source>
        <strain evidence="2">IBT 26290</strain>
    </source>
</reference>
<name>A0A9W9HNQ9_9EURO</name>
<evidence type="ECO:0000259" key="1">
    <source>
        <dbReference type="Pfam" id="PF01636"/>
    </source>
</evidence>
<reference evidence="2" key="1">
    <citation type="submission" date="2022-11" db="EMBL/GenBank/DDBJ databases">
        <authorList>
            <person name="Petersen C."/>
        </authorList>
    </citation>
    <scope>NUCLEOTIDE SEQUENCE</scope>
    <source>
        <strain evidence="2">IBT 26290</strain>
    </source>
</reference>